<feature type="domain" description="GST C-terminal" evidence="3">
    <location>
        <begin position="90"/>
        <end position="212"/>
    </location>
</feature>
<evidence type="ECO:0000259" key="3">
    <source>
        <dbReference type="PROSITE" id="PS50405"/>
    </source>
</evidence>
<dbReference type="SFLD" id="SFLDS00019">
    <property type="entry name" value="Glutathione_Transferase_(cytos"/>
    <property type="match status" value="1"/>
</dbReference>
<dbReference type="PROSITE" id="PS50405">
    <property type="entry name" value="GST_CTER"/>
    <property type="match status" value="1"/>
</dbReference>
<dbReference type="GO" id="GO:0006749">
    <property type="term" value="P:glutathione metabolic process"/>
    <property type="evidence" value="ECO:0007669"/>
    <property type="project" value="TreeGrafter"/>
</dbReference>
<evidence type="ECO:0000313" key="4">
    <source>
        <dbReference type="EMBL" id="THY71702.1"/>
    </source>
</evidence>
<comment type="caution">
    <text evidence="4">The sequence shown here is derived from an EMBL/GenBank/DDBJ whole genome shotgun (WGS) entry which is preliminary data.</text>
</comment>
<dbReference type="GO" id="GO:0005739">
    <property type="term" value="C:mitochondrion"/>
    <property type="evidence" value="ECO:0007669"/>
    <property type="project" value="TreeGrafter"/>
</dbReference>
<dbReference type="SUPFAM" id="SSF52833">
    <property type="entry name" value="Thioredoxin-like"/>
    <property type="match status" value="1"/>
</dbReference>
<dbReference type="GO" id="GO:0004364">
    <property type="term" value="F:glutathione transferase activity"/>
    <property type="evidence" value="ECO:0007669"/>
    <property type="project" value="TreeGrafter"/>
</dbReference>
<dbReference type="GO" id="GO:0016034">
    <property type="term" value="F:maleylacetoacetate isomerase activity"/>
    <property type="evidence" value="ECO:0007669"/>
    <property type="project" value="TreeGrafter"/>
</dbReference>
<dbReference type="InterPro" id="IPR040079">
    <property type="entry name" value="Glutathione_S-Trfase"/>
</dbReference>
<dbReference type="SFLD" id="SFLDG00358">
    <property type="entry name" value="Main_(cytGST)"/>
    <property type="match status" value="1"/>
</dbReference>
<dbReference type="PANTHER" id="PTHR42673:SF4">
    <property type="entry name" value="MALEYLACETOACETATE ISOMERASE"/>
    <property type="match status" value="1"/>
</dbReference>
<dbReference type="InterPro" id="IPR005955">
    <property type="entry name" value="GST_Zeta"/>
</dbReference>
<gene>
    <name evidence="4" type="ORF">D6C94_07430</name>
</gene>
<evidence type="ECO:0000313" key="5">
    <source>
        <dbReference type="Proteomes" id="UP000305064"/>
    </source>
</evidence>
<evidence type="ECO:0008006" key="6">
    <source>
        <dbReference type="Google" id="ProtNLM"/>
    </source>
</evidence>
<protein>
    <recommendedName>
        <fullName evidence="6">Glutathione S-transferase</fullName>
    </recommendedName>
</protein>
<dbReference type="InterPro" id="IPR004045">
    <property type="entry name" value="Glutathione_S-Trfase_N"/>
</dbReference>
<dbReference type="SUPFAM" id="SSF47616">
    <property type="entry name" value="GST C-terminal domain-like"/>
    <property type="match status" value="1"/>
</dbReference>
<dbReference type="FunFam" id="1.20.1050.10:FF:000010">
    <property type="entry name" value="Maleylacetoacetate isomerase isoform 1"/>
    <property type="match status" value="1"/>
</dbReference>
<dbReference type="InterPro" id="IPR034333">
    <property type="entry name" value="GST_Zeta_N"/>
</dbReference>
<dbReference type="PROSITE" id="PS50404">
    <property type="entry name" value="GST_NTER"/>
    <property type="match status" value="1"/>
</dbReference>
<dbReference type="GO" id="GO:0006559">
    <property type="term" value="P:L-phenylalanine catabolic process"/>
    <property type="evidence" value="ECO:0007669"/>
    <property type="project" value="TreeGrafter"/>
</dbReference>
<reference evidence="4 5" key="1">
    <citation type="submission" date="2018-10" db="EMBL/GenBank/DDBJ databases">
        <title>Fifty Aureobasidium pullulans genomes reveal a recombining polyextremotolerant generalist.</title>
        <authorList>
            <person name="Gostincar C."/>
            <person name="Turk M."/>
            <person name="Zajc J."/>
            <person name="Gunde-Cimerman N."/>
        </authorList>
    </citation>
    <scope>NUCLEOTIDE SEQUENCE [LARGE SCALE GENOMIC DNA]</scope>
    <source>
        <strain evidence="4 5">EXF-4256</strain>
    </source>
</reference>
<dbReference type="Pfam" id="PF14497">
    <property type="entry name" value="GST_C_3"/>
    <property type="match status" value="1"/>
</dbReference>
<dbReference type="InterPro" id="IPR004046">
    <property type="entry name" value="GST_C"/>
</dbReference>
<evidence type="ECO:0000256" key="1">
    <source>
        <dbReference type="ARBA" id="ARBA00010007"/>
    </source>
</evidence>
<dbReference type="NCBIfam" id="TIGR01262">
    <property type="entry name" value="maiA"/>
    <property type="match status" value="1"/>
</dbReference>
<dbReference type="Proteomes" id="UP000305064">
    <property type="component" value="Unassembled WGS sequence"/>
</dbReference>
<accession>A0A4V4KTQ5</accession>
<dbReference type="CDD" id="cd03042">
    <property type="entry name" value="GST_N_Zeta"/>
    <property type="match status" value="1"/>
</dbReference>
<dbReference type="Gene3D" id="1.20.1050.10">
    <property type="match status" value="1"/>
</dbReference>
<dbReference type="PANTHER" id="PTHR42673">
    <property type="entry name" value="MALEYLACETOACETATE ISOMERASE"/>
    <property type="match status" value="1"/>
</dbReference>
<dbReference type="InterPro" id="IPR034330">
    <property type="entry name" value="GST_Zeta_C"/>
</dbReference>
<dbReference type="InterPro" id="IPR036282">
    <property type="entry name" value="Glutathione-S-Trfase_C_sf"/>
</dbReference>
<dbReference type="InterPro" id="IPR036249">
    <property type="entry name" value="Thioredoxin-like_sf"/>
</dbReference>
<evidence type="ECO:0000259" key="2">
    <source>
        <dbReference type="PROSITE" id="PS50404"/>
    </source>
</evidence>
<dbReference type="AlphaFoldDB" id="A0A4V4KTQ5"/>
<dbReference type="Gene3D" id="3.40.30.10">
    <property type="entry name" value="Glutaredoxin"/>
    <property type="match status" value="1"/>
</dbReference>
<dbReference type="EMBL" id="QZBJ01000055">
    <property type="protein sequence ID" value="THY71702.1"/>
    <property type="molecule type" value="Genomic_DNA"/>
</dbReference>
<feature type="domain" description="GST N-terminal" evidence="2">
    <location>
        <begin position="2"/>
        <end position="84"/>
    </location>
</feature>
<comment type="similarity">
    <text evidence="1">Belongs to the GST superfamily. Zeta family.</text>
</comment>
<proteinExistence type="inferred from homology"/>
<dbReference type="InterPro" id="IPR010987">
    <property type="entry name" value="Glutathione-S-Trfase_C-like"/>
</dbReference>
<name>A0A4V4KTQ5_AURPU</name>
<dbReference type="Pfam" id="PF13409">
    <property type="entry name" value="GST_N_2"/>
    <property type="match status" value="1"/>
</dbReference>
<organism evidence="4 5">
    <name type="scientific">Aureobasidium pullulans</name>
    <name type="common">Black yeast</name>
    <name type="synonym">Pullularia pullulans</name>
    <dbReference type="NCBI Taxonomy" id="5580"/>
    <lineage>
        <taxon>Eukaryota</taxon>
        <taxon>Fungi</taxon>
        <taxon>Dikarya</taxon>
        <taxon>Ascomycota</taxon>
        <taxon>Pezizomycotina</taxon>
        <taxon>Dothideomycetes</taxon>
        <taxon>Dothideomycetidae</taxon>
        <taxon>Dothideales</taxon>
        <taxon>Saccotheciaceae</taxon>
        <taxon>Aureobasidium</taxon>
    </lineage>
</organism>
<dbReference type="CDD" id="cd03191">
    <property type="entry name" value="GST_C_Zeta"/>
    <property type="match status" value="1"/>
</dbReference>
<sequence>MAGLTLYGYYRSSCSARLRIALDLKGIAYKPVYVDLNNGEQFKDEYVLKNPSCSVPTLMIDDTWGIPQSMAALAYLEEAYSNSTPLLPGDAKSRADVRTLTDIIAIDIQQPTNDRVIKRAESLGADQMEWSQHFTETGLKAFETVVSKTAGKYCCGDMITLADVCLVPALWNAEKFGVSLEPFPTICRVYAVLKDHPSFKKSHWQQQPDCRAASVFTPSPNNDTQILKQIVSDTPATFASNTIDFVVPFSSIINMPALTTRDSIVLKSLFDPEASATHTTKHASSQTSLPGMAEHQFTIYRSTELQIISPLQEKSPATGTAQDTIDELSSLIKESPGYASAYINRAQARRLVIPLDGLFTPDHAEASEQLLKDLQQGIQLAEPKSSDQEPSTHQTTVLAAAHTHRGFLLLKIADIIRNGEQVHGVNEAVKSASAETIEEQASRDFVAGGQYGNKEAREMAVRTNPYAKMCGAIVKEALKKEHEEWKADQL</sequence>